<dbReference type="EMBL" id="KB743525">
    <property type="protein sequence ID" value="EOA98290.1"/>
    <property type="molecule type" value="Genomic_DNA"/>
</dbReference>
<evidence type="ECO:0000256" key="1">
    <source>
        <dbReference type="SAM" id="MobiDB-lite"/>
    </source>
</evidence>
<evidence type="ECO:0000313" key="2">
    <source>
        <dbReference type="EMBL" id="EOA98290.1"/>
    </source>
</evidence>
<feature type="region of interest" description="Disordered" evidence="1">
    <location>
        <begin position="211"/>
        <end position="233"/>
    </location>
</feature>
<proteinExistence type="predicted"/>
<feature type="region of interest" description="Disordered" evidence="1">
    <location>
        <begin position="150"/>
        <end position="171"/>
    </location>
</feature>
<name>R0JLT9_ANAPL</name>
<feature type="region of interest" description="Disordered" evidence="1">
    <location>
        <begin position="1"/>
        <end position="25"/>
    </location>
</feature>
<accession>R0JLT9</accession>
<dbReference type="AlphaFoldDB" id="R0JLT9"/>
<protein>
    <submittedName>
        <fullName evidence="2">Uncharacterized protein</fullName>
    </submittedName>
</protein>
<feature type="compositionally biased region" description="Polar residues" evidence="1">
    <location>
        <begin position="1"/>
        <end position="10"/>
    </location>
</feature>
<gene>
    <name evidence="2" type="ORF">Anapl_03021</name>
</gene>
<reference evidence="3" key="1">
    <citation type="journal article" date="2013" name="Nat. Genet.">
        <title>The duck genome and transcriptome provide insight into an avian influenza virus reservoir species.</title>
        <authorList>
            <person name="Huang Y."/>
            <person name="Li Y."/>
            <person name="Burt D.W."/>
            <person name="Chen H."/>
            <person name="Zhang Y."/>
            <person name="Qian W."/>
            <person name="Kim H."/>
            <person name="Gan S."/>
            <person name="Zhao Y."/>
            <person name="Li J."/>
            <person name="Yi K."/>
            <person name="Feng H."/>
            <person name="Zhu P."/>
            <person name="Li B."/>
            <person name="Liu Q."/>
            <person name="Fairley S."/>
            <person name="Magor K.E."/>
            <person name="Du Z."/>
            <person name="Hu X."/>
            <person name="Goodman L."/>
            <person name="Tafer H."/>
            <person name="Vignal A."/>
            <person name="Lee T."/>
            <person name="Kim K.W."/>
            <person name="Sheng Z."/>
            <person name="An Y."/>
            <person name="Searle S."/>
            <person name="Herrero J."/>
            <person name="Groenen M.A."/>
            <person name="Crooijmans R.P."/>
            <person name="Faraut T."/>
            <person name="Cai Q."/>
            <person name="Webster R.G."/>
            <person name="Aldridge J.R."/>
            <person name="Warren W.C."/>
            <person name="Bartschat S."/>
            <person name="Kehr S."/>
            <person name="Marz M."/>
            <person name="Stadler P.F."/>
            <person name="Smith J."/>
            <person name="Kraus R.H."/>
            <person name="Zhao Y."/>
            <person name="Ren L."/>
            <person name="Fei J."/>
            <person name="Morisson M."/>
            <person name="Kaiser P."/>
            <person name="Griffin D.K."/>
            <person name="Rao M."/>
            <person name="Pitel F."/>
            <person name="Wang J."/>
            <person name="Li N."/>
        </authorList>
    </citation>
    <scope>NUCLEOTIDE SEQUENCE [LARGE SCALE GENOMIC DNA]</scope>
</reference>
<dbReference type="Proteomes" id="UP000296049">
    <property type="component" value="Unassembled WGS sequence"/>
</dbReference>
<keyword evidence="3" id="KW-1185">Reference proteome</keyword>
<evidence type="ECO:0000313" key="3">
    <source>
        <dbReference type="Proteomes" id="UP000296049"/>
    </source>
</evidence>
<organism evidence="2 3">
    <name type="scientific">Anas platyrhynchos</name>
    <name type="common">Mallard</name>
    <name type="synonym">Anas boschas</name>
    <dbReference type="NCBI Taxonomy" id="8839"/>
    <lineage>
        <taxon>Eukaryota</taxon>
        <taxon>Metazoa</taxon>
        <taxon>Chordata</taxon>
        <taxon>Craniata</taxon>
        <taxon>Vertebrata</taxon>
        <taxon>Euteleostomi</taxon>
        <taxon>Archelosauria</taxon>
        <taxon>Archosauria</taxon>
        <taxon>Dinosauria</taxon>
        <taxon>Saurischia</taxon>
        <taxon>Theropoda</taxon>
        <taxon>Coelurosauria</taxon>
        <taxon>Aves</taxon>
        <taxon>Neognathae</taxon>
        <taxon>Galloanserae</taxon>
        <taxon>Anseriformes</taxon>
        <taxon>Anatidae</taxon>
        <taxon>Anatinae</taxon>
        <taxon>Anas</taxon>
    </lineage>
</organism>
<sequence length="233" mass="25282">MVTFDQSTDESWGERLLPHQQGSRYHDSQQLQHGCRRCRWVVSASSRSGSTQGAAQDHAGLPLGLLIMEPSRSHSSAVPGASPACSHPHAAPRSCLFTCCVSPLRLSPAAQERSDEHVLTQSALLLDRNLTLSPRCDRVIEEENFLSQDRLPASYTPGPGSPAAASDVLSRRESNNPKTIFRAQFCRFIVFSVQQAVVFKAKYNLTPGEKLDTKQQKPLTGAKASKGLGTGSA</sequence>